<evidence type="ECO:0000256" key="2">
    <source>
        <dbReference type="ARBA" id="ARBA00022840"/>
    </source>
</evidence>
<proteinExistence type="predicted"/>
<feature type="domain" description="ABC transporter" evidence="3">
    <location>
        <begin position="3"/>
        <end position="252"/>
    </location>
</feature>
<dbReference type="NCBIfam" id="TIGR01978">
    <property type="entry name" value="sufC"/>
    <property type="match status" value="1"/>
</dbReference>
<dbReference type="PANTHER" id="PTHR43204:SF1">
    <property type="entry name" value="ABC TRANSPORTER I FAMILY MEMBER 6, CHLOROPLASTIC"/>
    <property type="match status" value="1"/>
</dbReference>
<dbReference type="InterPro" id="IPR027417">
    <property type="entry name" value="P-loop_NTPase"/>
</dbReference>
<dbReference type="AlphaFoldDB" id="A0A7C5QPD0"/>
<evidence type="ECO:0000259" key="3">
    <source>
        <dbReference type="PROSITE" id="PS50893"/>
    </source>
</evidence>
<dbReference type="PROSITE" id="PS50893">
    <property type="entry name" value="ABC_TRANSPORTER_2"/>
    <property type="match status" value="1"/>
</dbReference>
<accession>A0A7C5QPD0</accession>
<evidence type="ECO:0000313" key="4">
    <source>
        <dbReference type="EMBL" id="HHK69155.1"/>
    </source>
</evidence>
<protein>
    <submittedName>
        <fullName evidence="4">Fe-S cluster assembly ATPase SufC</fullName>
    </submittedName>
</protein>
<dbReference type="PANTHER" id="PTHR43204">
    <property type="entry name" value="ABC TRANSPORTER I FAMILY MEMBER 6, CHLOROPLASTIC"/>
    <property type="match status" value="1"/>
</dbReference>
<dbReference type="InterPro" id="IPR010230">
    <property type="entry name" value="FeS-cluster_ATPase_SufC"/>
</dbReference>
<gene>
    <name evidence="4" type="primary">sufC</name>
    <name evidence="4" type="ORF">ENM11_08445</name>
</gene>
<sequence>MQLKIVDLYASVEGKQILKGVNLTVREGEIHSLMGPNGSGKSTLAYVIMGHPKYTVDSGDIQLDGESIVNLSPDQRARRGLFLAFQYPVEISGVTLANFLRRAYINLKYGGDGDKSKEKIGVAEFQKLLREKIELLKLDPSIARRYLNEGFSGGEKKRCEILQMAILSPRIAVLDETDSGLDIDGVKIVAEGVRKISQQTGMGALVITHYLRILNYLKPDVVHVMYGGRVVESGGYELAQLLEEKGYSVVEQKYGPVNG</sequence>
<dbReference type="GO" id="GO:0005524">
    <property type="term" value="F:ATP binding"/>
    <property type="evidence" value="ECO:0007669"/>
    <property type="project" value="UniProtKB-KW"/>
</dbReference>
<keyword evidence="2" id="KW-0067">ATP-binding</keyword>
<dbReference type="EMBL" id="DRWN01000069">
    <property type="protein sequence ID" value="HHK69155.1"/>
    <property type="molecule type" value="Genomic_DNA"/>
</dbReference>
<dbReference type="Gene3D" id="3.40.50.300">
    <property type="entry name" value="P-loop containing nucleotide triphosphate hydrolases"/>
    <property type="match status" value="1"/>
</dbReference>
<evidence type="ECO:0000256" key="1">
    <source>
        <dbReference type="ARBA" id="ARBA00022741"/>
    </source>
</evidence>
<dbReference type="GO" id="GO:0016887">
    <property type="term" value="F:ATP hydrolysis activity"/>
    <property type="evidence" value="ECO:0007669"/>
    <property type="project" value="InterPro"/>
</dbReference>
<name>A0A7C5QPD0_CALS0</name>
<dbReference type="CDD" id="cd03217">
    <property type="entry name" value="ABC_FeS_Assembly"/>
    <property type="match status" value="1"/>
</dbReference>
<reference evidence="4" key="1">
    <citation type="journal article" date="2020" name="mSystems">
        <title>Genome- and Community-Level Interaction Insights into Carbon Utilization and Element Cycling Functions of Hydrothermarchaeota in Hydrothermal Sediment.</title>
        <authorList>
            <person name="Zhou Z."/>
            <person name="Liu Y."/>
            <person name="Xu W."/>
            <person name="Pan J."/>
            <person name="Luo Z.H."/>
            <person name="Li M."/>
        </authorList>
    </citation>
    <scope>NUCLEOTIDE SEQUENCE [LARGE SCALE GENOMIC DNA]</scope>
    <source>
        <strain evidence="4">SpSt-1056</strain>
    </source>
</reference>
<dbReference type="Pfam" id="PF00005">
    <property type="entry name" value="ABC_tran"/>
    <property type="match status" value="1"/>
</dbReference>
<organism evidence="4">
    <name type="scientific">Caldiarchaeum subterraneum</name>
    <dbReference type="NCBI Taxonomy" id="311458"/>
    <lineage>
        <taxon>Archaea</taxon>
        <taxon>Nitrososphaerota</taxon>
        <taxon>Candidatus Caldarchaeales</taxon>
        <taxon>Candidatus Caldarchaeaceae</taxon>
        <taxon>Candidatus Caldarchaeum</taxon>
    </lineage>
</organism>
<keyword evidence="1" id="KW-0547">Nucleotide-binding</keyword>
<comment type="caution">
    <text evidence="4">The sequence shown here is derived from an EMBL/GenBank/DDBJ whole genome shotgun (WGS) entry which is preliminary data.</text>
</comment>
<dbReference type="InterPro" id="IPR003439">
    <property type="entry name" value="ABC_transporter-like_ATP-bd"/>
</dbReference>
<dbReference type="SUPFAM" id="SSF52540">
    <property type="entry name" value="P-loop containing nucleoside triphosphate hydrolases"/>
    <property type="match status" value="1"/>
</dbReference>